<protein>
    <submittedName>
        <fullName evidence="1">Uncharacterized protein</fullName>
    </submittedName>
</protein>
<dbReference type="EMBL" id="AEJB01000418">
    <property type="protein sequence ID" value="ELP64965.1"/>
    <property type="molecule type" value="Genomic_DNA"/>
</dbReference>
<sequence length="44" mass="4961">MSRSSSRNGSVRINTVNTSNVQVRQLLPMRSPVFVVTCHRSDDK</sequence>
<dbReference type="Proteomes" id="UP000010931">
    <property type="component" value="Unassembled WGS sequence"/>
</dbReference>
<comment type="caution">
    <text evidence="1">The sequence shown here is derived from an EMBL/GenBank/DDBJ whole genome shotgun (WGS) entry which is preliminary data.</text>
</comment>
<dbReference type="AlphaFoldDB" id="L7F2W9"/>
<evidence type="ECO:0000313" key="1">
    <source>
        <dbReference type="EMBL" id="ELP64965.1"/>
    </source>
</evidence>
<accession>L7F2W9</accession>
<keyword evidence="2" id="KW-1185">Reference proteome</keyword>
<reference evidence="1 2" key="1">
    <citation type="journal article" date="2011" name="Plasmid">
        <title>Streptomyces turgidiscabies Car8 contains a modular pathogenicity island that shares virulence genes with other actinobacterial plant pathogens.</title>
        <authorList>
            <person name="Huguet-Tapia J.C."/>
            <person name="Badger J.H."/>
            <person name="Loria R."/>
            <person name="Pettis G.S."/>
        </authorList>
    </citation>
    <scope>NUCLEOTIDE SEQUENCE [LARGE SCALE GENOMIC DNA]</scope>
    <source>
        <strain evidence="1 2">Car8</strain>
    </source>
</reference>
<organism evidence="1 2">
    <name type="scientific">Streptomyces turgidiscabies (strain Car8)</name>
    <dbReference type="NCBI Taxonomy" id="698760"/>
    <lineage>
        <taxon>Bacteria</taxon>
        <taxon>Bacillati</taxon>
        <taxon>Actinomycetota</taxon>
        <taxon>Actinomycetes</taxon>
        <taxon>Kitasatosporales</taxon>
        <taxon>Streptomycetaceae</taxon>
        <taxon>Streptomyces</taxon>
    </lineage>
</organism>
<name>L7F2W9_STRT8</name>
<proteinExistence type="predicted"/>
<gene>
    <name evidence="1" type="ORF">STRTUCAR8_00311</name>
</gene>
<evidence type="ECO:0000313" key="2">
    <source>
        <dbReference type="Proteomes" id="UP000010931"/>
    </source>
</evidence>